<keyword evidence="10" id="KW-1003">Cell membrane</keyword>
<dbReference type="RefSeq" id="WP_322468261.1">
    <property type="nucleotide sequence ID" value="NZ_JAXOJX010000090.1"/>
</dbReference>
<accession>A0ABU5IPY7</accession>
<dbReference type="InterPro" id="IPR012340">
    <property type="entry name" value="NA-bd_OB-fold"/>
</dbReference>
<evidence type="ECO:0000256" key="2">
    <source>
        <dbReference type="ARBA" id="ARBA00022617"/>
    </source>
</evidence>
<name>A0ABU5IPY7_9BURK</name>
<feature type="binding site" description="axial binding residue" evidence="10">
    <location>
        <position position="127"/>
    </location>
    <ligand>
        <name>heme</name>
        <dbReference type="ChEBI" id="CHEBI:30413"/>
    </ligand>
    <ligandPart>
        <name>Fe</name>
        <dbReference type="ChEBI" id="CHEBI:18248"/>
    </ligandPart>
</feature>
<keyword evidence="7 10" id="KW-1133">Transmembrane helix</keyword>
<feature type="topological domain" description="Extracellular" evidence="10">
    <location>
        <begin position="29"/>
        <end position="141"/>
    </location>
</feature>
<dbReference type="Pfam" id="PF03100">
    <property type="entry name" value="CcmE"/>
    <property type="match status" value="1"/>
</dbReference>
<comment type="similarity">
    <text evidence="10">Belongs to the CcmE/CycJ family.</text>
</comment>
<evidence type="ECO:0000256" key="3">
    <source>
        <dbReference type="ARBA" id="ARBA00022692"/>
    </source>
</evidence>
<keyword evidence="8 10" id="KW-0408">Iron</keyword>
<feature type="binding site" description="covalent" evidence="10">
    <location>
        <position position="123"/>
    </location>
    <ligand>
        <name>heme</name>
        <dbReference type="ChEBI" id="CHEBI:30413"/>
    </ligand>
</feature>
<evidence type="ECO:0000313" key="12">
    <source>
        <dbReference type="Proteomes" id="UP001293718"/>
    </source>
</evidence>
<evidence type="ECO:0000256" key="5">
    <source>
        <dbReference type="ARBA" id="ARBA00022748"/>
    </source>
</evidence>
<comment type="subcellular location">
    <subcellularLocation>
        <location evidence="10">Cell membrane</location>
        <topology evidence="10">Single-pass type II membrane protein</topology>
    </subcellularLocation>
    <subcellularLocation>
        <location evidence="1">Membrane</location>
    </subcellularLocation>
</comment>
<dbReference type="NCBIfam" id="NF009731">
    <property type="entry name" value="PRK13254.1-5"/>
    <property type="match status" value="1"/>
</dbReference>
<dbReference type="NCBIfam" id="NF009727">
    <property type="entry name" value="PRK13254.1-1"/>
    <property type="match status" value="1"/>
</dbReference>
<gene>
    <name evidence="10 11" type="primary">ccmE</name>
    <name evidence="10" type="synonym">cycJ</name>
    <name evidence="11" type="ORF">SM757_30705</name>
</gene>
<keyword evidence="6 10" id="KW-0735">Signal-anchor</keyword>
<evidence type="ECO:0000256" key="7">
    <source>
        <dbReference type="ARBA" id="ARBA00022989"/>
    </source>
</evidence>
<dbReference type="PANTHER" id="PTHR34128">
    <property type="entry name" value="CYTOCHROME C-TYPE BIOGENESIS PROTEIN CCME HOMOLOG, MITOCHONDRIAL"/>
    <property type="match status" value="1"/>
</dbReference>
<dbReference type="InterPro" id="IPR004329">
    <property type="entry name" value="CcmE"/>
</dbReference>
<dbReference type="PANTHER" id="PTHR34128:SF2">
    <property type="entry name" value="CYTOCHROME C-TYPE BIOGENESIS PROTEIN CCME HOMOLOG, MITOCHONDRIAL"/>
    <property type="match status" value="1"/>
</dbReference>
<evidence type="ECO:0000256" key="8">
    <source>
        <dbReference type="ARBA" id="ARBA00023004"/>
    </source>
</evidence>
<evidence type="ECO:0000313" key="11">
    <source>
        <dbReference type="EMBL" id="MDZ5460954.1"/>
    </source>
</evidence>
<evidence type="ECO:0000256" key="9">
    <source>
        <dbReference type="ARBA" id="ARBA00023136"/>
    </source>
</evidence>
<dbReference type="InterPro" id="IPR036127">
    <property type="entry name" value="CcmE-like_sf"/>
</dbReference>
<organism evidence="11 12">
    <name type="scientific">Azohydromonas lata</name>
    <dbReference type="NCBI Taxonomy" id="45677"/>
    <lineage>
        <taxon>Bacteria</taxon>
        <taxon>Pseudomonadati</taxon>
        <taxon>Pseudomonadota</taxon>
        <taxon>Betaproteobacteria</taxon>
        <taxon>Burkholderiales</taxon>
        <taxon>Sphaerotilaceae</taxon>
        <taxon>Azohydromonas</taxon>
    </lineage>
</organism>
<keyword evidence="9 10" id="KW-0472">Membrane</keyword>
<keyword evidence="3 10" id="KW-0812">Transmembrane</keyword>
<keyword evidence="12" id="KW-1185">Reference proteome</keyword>
<dbReference type="HAMAP" id="MF_01959">
    <property type="entry name" value="CcmE"/>
    <property type="match status" value="1"/>
</dbReference>
<protein>
    <recommendedName>
        <fullName evidence="10">Cytochrome c-type biogenesis protein CcmE</fullName>
    </recommendedName>
    <alternativeName>
        <fullName evidence="10">Cytochrome c maturation protein E</fullName>
    </alternativeName>
    <alternativeName>
        <fullName evidence="10">Heme chaperone CcmE</fullName>
    </alternativeName>
</protein>
<proteinExistence type="inferred from homology"/>
<keyword evidence="2 10" id="KW-0349">Heme</keyword>
<keyword evidence="4 10" id="KW-0479">Metal-binding</keyword>
<evidence type="ECO:0000256" key="6">
    <source>
        <dbReference type="ARBA" id="ARBA00022968"/>
    </source>
</evidence>
<feature type="topological domain" description="Cytoplasmic" evidence="10">
    <location>
        <begin position="1"/>
        <end position="7"/>
    </location>
</feature>
<dbReference type="Gene3D" id="2.40.50.140">
    <property type="entry name" value="Nucleic acid-binding proteins"/>
    <property type="match status" value="1"/>
</dbReference>
<comment type="caution">
    <text evidence="11">The sequence shown here is derived from an EMBL/GenBank/DDBJ whole genome shotgun (WGS) entry which is preliminary data.</text>
</comment>
<dbReference type="SUPFAM" id="SSF82093">
    <property type="entry name" value="Heme chaperone CcmE"/>
    <property type="match status" value="1"/>
</dbReference>
<sequence>MTPRQRRLAAVAATLGLVALAAVLLLGALRQNLNFFLAPGELLQQRPAPAQRLRLGGVVEPGSLRREPGSMTVHFVVAEGAHRVPVRYSGLLPDLFGENQGVVAGGRLGADGVFEASEVLAKHDENYMPPAATSRPAWVKP</sequence>
<keyword evidence="5 10" id="KW-0201">Cytochrome c-type biogenesis</keyword>
<evidence type="ECO:0000256" key="1">
    <source>
        <dbReference type="ARBA" id="ARBA00004370"/>
    </source>
</evidence>
<reference evidence="11 12" key="1">
    <citation type="submission" date="2023-11" db="EMBL/GenBank/DDBJ databases">
        <title>Draft genome of Azohydromonas lata strain H1 (DSM1123), a polyhydroxyalkanoate producer.</title>
        <authorList>
            <person name="Traversa D."/>
            <person name="D'Addabbo P."/>
            <person name="Pazzani C."/>
            <person name="Manzari C."/>
            <person name="Chiara M."/>
            <person name="Scrascia M."/>
        </authorList>
    </citation>
    <scope>NUCLEOTIDE SEQUENCE [LARGE SCALE GENOMIC DNA]</scope>
    <source>
        <strain evidence="11 12">H1</strain>
    </source>
</reference>
<dbReference type="Proteomes" id="UP001293718">
    <property type="component" value="Unassembled WGS sequence"/>
</dbReference>
<evidence type="ECO:0000256" key="4">
    <source>
        <dbReference type="ARBA" id="ARBA00022723"/>
    </source>
</evidence>
<comment type="function">
    <text evidence="10">Heme chaperone required for the biogenesis of c-type cytochromes. Transiently binds heme delivered by CcmC and transfers the heme to apo-cytochromes in a process facilitated by CcmF and CcmH.</text>
</comment>
<evidence type="ECO:0000256" key="10">
    <source>
        <dbReference type="HAMAP-Rule" id="MF_01959"/>
    </source>
</evidence>
<dbReference type="EMBL" id="JAXOJX010000090">
    <property type="protein sequence ID" value="MDZ5460954.1"/>
    <property type="molecule type" value="Genomic_DNA"/>
</dbReference>